<proteinExistence type="predicted"/>
<evidence type="ECO:0000259" key="1">
    <source>
        <dbReference type="Pfam" id="PF13767"/>
    </source>
</evidence>
<dbReference type="Proteomes" id="UP000032452">
    <property type="component" value="Unassembled WGS sequence"/>
</dbReference>
<dbReference type="AlphaFoldDB" id="A0A0D9A243"/>
<dbReference type="Pfam" id="PF13767">
    <property type="entry name" value="DUF4168"/>
    <property type="match status" value="1"/>
</dbReference>
<protein>
    <recommendedName>
        <fullName evidence="1">DUF4168 domain-containing protein</fullName>
    </recommendedName>
</protein>
<dbReference type="EMBL" id="JYON01000001">
    <property type="protein sequence ID" value="KJH73546.1"/>
    <property type="molecule type" value="Genomic_DNA"/>
</dbReference>
<evidence type="ECO:0000313" key="2">
    <source>
        <dbReference type="EMBL" id="KJH73546.1"/>
    </source>
</evidence>
<gene>
    <name evidence="2" type="ORF">UH38_01930</name>
</gene>
<keyword evidence="3" id="KW-1185">Reference proteome</keyword>
<evidence type="ECO:0000313" key="3">
    <source>
        <dbReference type="Proteomes" id="UP000032452"/>
    </source>
</evidence>
<accession>A0A0D9A243</accession>
<feature type="domain" description="DUF4168" evidence="1">
    <location>
        <begin position="43"/>
        <end position="136"/>
    </location>
</feature>
<dbReference type="InterPro" id="IPR025433">
    <property type="entry name" value="DUF4168"/>
</dbReference>
<dbReference type="STRING" id="1618023.UH38_01930"/>
<reference evidence="2 3" key="1">
    <citation type="submission" date="2015-02" db="EMBL/GenBank/DDBJ databases">
        <title>Draft genome of a novel marine cyanobacterium (Chroococcales) isolated from South Atlantic Ocean.</title>
        <authorList>
            <person name="Rigonato J."/>
            <person name="Alvarenga D.O."/>
            <person name="Branco L.H."/>
            <person name="Varani A.M."/>
            <person name="Brandini F.P."/>
            <person name="Fiore M.F."/>
        </authorList>
    </citation>
    <scope>NUCLEOTIDE SEQUENCE [LARGE SCALE GENOMIC DNA]</scope>
    <source>
        <strain evidence="2 3">CENA595</strain>
    </source>
</reference>
<comment type="caution">
    <text evidence="2">The sequence shown here is derived from an EMBL/GenBank/DDBJ whole genome shotgun (WGS) entry which is preliminary data.</text>
</comment>
<organism evidence="2 3">
    <name type="scientific">Aliterella atlantica CENA595</name>
    <dbReference type="NCBI Taxonomy" id="1618023"/>
    <lineage>
        <taxon>Bacteria</taxon>
        <taxon>Bacillati</taxon>
        <taxon>Cyanobacteriota</taxon>
        <taxon>Cyanophyceae</taxon>
        <taxon>Chroococcidiopsidales</taxon>
        <taxon>Aliterellaceae</taxon>
        <taxon>Aliterella</taxon>
    </lineage>
</organism>
<sequence>MLSRSLFLVTLSSIGLLSGLAPDLSGHFGRVAFSNAAYAQDFSDGDLAKFARAAFAIEIERRNIEQKISSMTGGNVPQVGCDRPGNLAKLPDNVRDVFVDFCKFSKQTIQSNDLTVGQFNAIKNNYNSNPAVKKRVDSELRRIGGS</sequence>
<name>A0A0D9A243_9CYAN</name>